<dbReference type="STRING" id="1121393.SAMN02745216_03962"/>
<dbReference type="Gene3D" id="3.50.50.60">
    <property type="entry name" value="FAD/NAD(P)-binding domain"/>
    <property type="match status" value="1"/>
</dbReference>
<reference evidence="2" key="1">
    <citation type="submission" date="2016-11" db="EMBL/GenBank/DDBJ databases">
        <authorList>
            <person name="Varghese N."/>
            <person name="Submissions S."/>
        </authorList>
    </citation>
    <scope>NUCLEOTIDE SEQUENCE [LARGE SCALE GENOMIC DNA]</scope>
    <source>
        <strain evidence="2">DSM 16219</strain>
    </source>
</reference>
<dbReference type="EMBL" id="FQZU01000031">
    <property type="protein sequence ID" value="SHK71556.1"/>
    <property type="molecule type" value="Genomic_DNA"/>
</dbReference>
<dbReference type="OrthoDB" id="9803192at2"/>
<dbReference type="Pfam" id="PF13450">
    <property type="entry name" value="NAD_binding_8"/>
    <property type="match status" value="1"/>
</dbReference>
<proteinExistence type="predicted"/>
<dbReference type="PRINTS" id="PR00419">
    <property type="entry name" value="ADXRDTASE"/>
</dbReference>
<accession>A0A1M6UR36</accession>
<gene>
    <name evidence="1" type="ORF">SAMN02745216_03962</name>
</gene>
<dbReference type="AlphaFoldDB" id="A0A1M6UR36"/>
<dbReference type="SUPFAM" id="SSF51905">
    <property type="entry name" value="FAD/NAD(P)-binding domain"/>
    <property type="match status" value="1"/>
</dbReference>
<keyword evidence="2" id="KW-1185">Reference proteome</keyword>
<evidence type="ECO:0000313" key="1">
    <source>
        <dbReference type="EMBL" id="SHK71556.1"/>
    </source>
</evidence>
<evidence type="ECO:0000313" key="2">
    <source>
        <dbReference type="Proteomes" id="UP000183994"/>
    </source>
</evidence>
<dbReference type="RefSeq" id="WP_073477991.1">
    <property type="nucleotide sequence ID" value="NZ_FQZU01000031.1"/>
</dbReference>
<dbReference type="InterPro" id="IPR036188">
    <property type="entry name" value="FAD/NAD-bd_sf"/>
</dbReference>
<dbReference type="Proteomes" id="UP000183994">
    <property type="component" value="Unassembled WGS sequence"/>
</dbReference>
<protein>
    <submittedName>
        <fullName evidence="1">Dehydrogenase (Flavoprotein)</fullName>
    </submittedName>
</protein>
<sequence length="348" mass="39731">MKDVSIYGAGLAGLVAAVNLAREGLNVTIYEREDEIGGSKDLHPSVHSTPMQPKETWDYIGIDLSSHFVKTDAYPNMWYNRKRLTLPPYVHNMSVYNVERGARPSSVDVRLFEIAQDEGVNFEFGRALTPDELAQAPPGSIIATGLYKEVYDLVGVKNSLTYGYMALSNWEKGKTGGAIYMGNFSVDYGYSAWINGIMYVLLFSRKPLNEKDLSKFKKVIRDVEGFESEKWVTADNGHFPRELRLFWKDKILAGTLSGMIEPFWAYGVVGALLSGKVAAKTWLNREKGYEDFSNFNRGFDKKLARKEKMDSMPFNKQMIRLAMLKARYNCWRHPEIINKPKDPVRWFR</sequence>
<name>A0A1M6UR36_9BACT</name>
<organism evidence="1 2">
    <name type="scientific">Desulfatibacillum alkenivorans DSM 16219</name>
    <dbReference type="NCBI Taxonomy" id="1121393"/>
    <lineage>
        <taxon>Bacteria</taxon>
        <taxon>Pseudomonadati</taxon>
        <taxon>Thermodesulfobacteriota</taxon>
        <taxon>Desulfobacteria</taxon>
        <taxon>Desulfobacterales</taxon>
        <taxon>Desulfatibacillaceae</taxon>
        <taxon>Desulfatibacillum</taxon>
    </lineage>
</organism>